<dbReference type="InterPro" id="IPR011836">
    <property type="entry name" value="YhdP"/>
</dbReference>
<sequence>MTLRVLKGFLRVVLLLIIVSYFVVAGLLLATKYWFMPRIDSWRPTIESSLSEALGTKVVLDKIKAEWGGLSPAFELDGLTVYDSQGHEALVVPRIHANFSWRSVLAFEPSFSYIGIEGLALAIQRSKEGVIRVAGFDLEPASDQDAPSQSDETDQVWHRAEPVRWLLSQRRIDLNDAIIVWIDQEREAPPLEVKGFSLSLRNSLLSHRFEGEFELSSAPEQKVEFAMTSDRLGGRFDLVGDEEIDGELYVELSDIVPASLAPWVDLPEVKGRYSARNWLSLEQGKVANVTLEAAGTDAGTGVASPELTSWTADYVKLRLDGPLGMFLPVSEYAAYISEIGVGNPVALQFDGQGLTIDPPADVMATVRLDELRTKAQVRQSPQGDLTLTIEDVKAQTPDGLLTLRGGWNKRHDSEAGDLNLQGSLAEFNASRLYHYMPAEVGGDVIGWMKQAFTSGTIPKASFVVRGPLAEFPFEGESKGVFTLDGSVQDLTIDYAPAEGDKEPGWPALVGLNGKLSLNRDILTASIQSGGLAVAPDTRVDVTRLDASLENLFSNPVLKAQARTRSPAQGYQKALTDTALAASLPDMVADLKGAGDWTLNLDLTMPLDDLEAVAFKASLDLHGGTLQLADFPALESVTGQAIFTGSGFSSNNLQAKVLGSDLRVSGAFGEPDSTLAIQGELAMQPLNNHFKMPSLNQWVRGTLPFEMTVAQPVADGPFRIALDSSMKGVQLLFPAPLTLASGTPLNTRVQWEIDPSSASVGSGTLRIGNLIQINASGRNGGQGSALSAVAVGIGTAPIASKDSLTVNIATNTLDATAWMAVQESLMKDLGTSSPSSQPFMPALSSVRLSTKLAKWGDNKLNDVNATMQVTGDRYAVNFSSTQTNGALNWQMENGEFVGRLQARVARLELGADRPEDATVKASSAQAKSSAPVLPDEATLSTIPPVDVVVDDLVLHGMKLGRLELIGQNAPAIGIGISRNSC</sequence>
<keyword evidence="4" id="KW-1185">Reference proteome</keyword>
<feature type="domain" description="YhdP central" evidence="2">
    <location>
        <begin position="347"/>
        <end position="965"/>
    </location>
</feature>
<dbReference type="InterPro" id="IPR025263">
    <property type="entry name" value="YhdP_central"/>
</dbReference>
<protein>
    <recommendedName>
        <fullName evidence="2">YhdP central domain-containing protein</fullName>
    </recommendedName>
</protein>
<dbReference type="Proteomes" id="UP000244571">
    <property type="component" value="Chromosome"/>
</dbReference>
<feature type="domain" description="YhdP central" evidence="2">
    <location>
        <begin position="12"/>
        <end position="302"/>
    </location>
</feature>
<organism evidence="3 4">
    <name type="scientific">Orrella marina</name>
    <dbReference type="NCBI Taxonomy" id="2163011"/>
    <lineage>
        <taxon>Bacteria</taxon>
        <taxon>Pseudomonadati</taxon>
        <taxon>Pseudomonadota</taxon>
        <taxon>Betaproteobacteria</taxon>
        <taxon>Burkholderiales</taxon>
        <taxon>Alcaligenaceae</taxon>
        <taxon>Orrella</taxon>
    </lineage>
</organism>
<dbReference type="PANTHER" id="PTHR38690:SF1">
    <property type="entry name" value="PROTEASE"/>
    <property type="match status" value="1"/>
</dbReference>
<keyword evidence="1" id="KW-0812">Transmembrane</keyword>
<evidence type="ECO:0000256" key="1">
    <source>
        <dbReference type="SAM" id="Phobius"/>
    </source>
</evidence>
<proteinExistence type="predicted"/>
<dbReference type="AlphaFoldDB" id="A0A2R4XIA4"/>
<keyword evidence="1" id="KW-1133">Transmembrane helix</keyword>
<accession>A0A2R4XIA4</accession>
<evidence type="ECO:0000313" key="4">
    <source>
        <dbReference type="Proteomes" id="UP000244571"/>
    </source>
</evidence>
<keyword evidence="1" id="KW-0472">Membrane</keyword>
<dbReference type="PANTHER" id="PTHR38690">
    <property type="entry name" value="PROTEASE-RELATED"/>
    <property type="match status" value="1"/>
</dbReference>
<dbReference type="KEGG" id="boz:DBV39_07195"/>
<dbReference type="Pfam" id="PF13116">
    <property type="entry name" value="YhdP"/>
    <property type="match status" value="2"/>
</dbReference>
<feature type="transmembrane region" description="Helical" evidence="1">
    <location>
        <begin position="12"/>
        <end position="35"/>
    </location>
</feature>
<dbReference type="RefSeq" id="WP_108620959.1">
    <property type="nucleotide sequence ID" value="NZ_CP028901.1"/>
</dbReference>
<dbReference type="OrthoDB" id="8521382at2"/>
<gene>
    <name evidence="3" type="ORF">DBV39_07195</name>
</gene>
<evidence type="ECO:0000313" key="3">
    <source>
        <dbReference type="EMBL" id="AWB33530.1"/>
    </source>
</evidence>
<name>A0A2R4XIA4_9BURK</name>
<dbReference type="EMBL" id="CP028901">
    <property type="protein sequence ID" value="AWB33530.1"/>
    <property type="molecule type" value="Genomic_DNA"/>
</dbReference>
<reference evidence="3 4" key="1">
    <citation type="submission" date="2018-04" db="EMBL/GenBank/DDBJ databases">
        <title>Bordetella sp. HZ20 isolated from seawater.</title>
        <authorList>
            <person name="Sun C."/>
        </authorList>
    </citation>
    <scope>NUCLEOTIDE SEQUENCE [LARGE SCALE GENOMIC DNA]</scope>
    <source>
        <strain evidence="3 4">HZ20</strain>
    </source>
</reference>
<evidence type="ECO:0000259" key="2">
    <source>
        <dbReference type="Pfam" id="PF13116"/>
    </source>
</evidence>